<proteinExistence type="predicted"/>
<dbReference type="Proteomes" id="UP000789595">
    <property type="component" value="Unassembled WGS sequence"/>
</dbReference>
<reference evidence="1" key="1">
    <citation type="submission" date="2021-11" db="EMBL/GenBank/DDBJ databases">
        <authorList>
            <consortium name="Genoscope - CEA"/>
            <person name="William W."/>
        </authorList>
    </citation>
    <scope>NUCLEOTIDE SEQUENCE</scope>
</reference>
<evidence type="ECO:0000313" key="1">
    <source>
        <dbReference type="EMBL" id="CAH0368288.1"/>
    </source>
</evidence>
<accession>A0A8J2S9K2</accession>
<organism evidence="1 2">
    <name type="scientific">Pelagomonas calceolata</name>
    <dbReference type="NCBI Taxonomy" id="35677"/>
    <lineage>
        <taxon>Eukaryota</taxon>
        <taxon>Sar</taxon>
        <taxon>Stramenopiles</taxon>
        <taxon>Ochrophyta</taxon>
        <taxon>Pelagophyceae</taxon>
        <taxon>Pelagomonadales</taxon>
        <taxon>Pelagomonadaceae</taxon>
        <taxon>Pelagomonas</taxon>
    </lineage>
</organism>
<sequence length="92" mass="10494">MLFRLELRVEHRVVVEARDLERADAPLAGRREPREMFRVVSPVFWVDNHSAVKSVSQHVLKAVDLEVIFSLLAKLDVQPNWCCAGAQRIDAS</sequence>
<gene>
    <name evidence="1" type="ORF">PECAL_2P13480</name>
</gene>
<comment type="caution">
    <text evidence="1">The sequence shown here is derived from an EMBL/GenBank/DDBJ whole genome shotgun (WGS) entry which is preliminary data.</text>
</comment>
<evidence type="ECO:0000313" key="2">
    <source>
        <dbReference type="Proteomes" id="UP000789595"/>
    </source>
</evidence>
<protein>
    <submittedName>
        <fullName evidence="1">Uncharacterized protein</fullName>
    </submittedName>
</protein>
<name>A0A8J2S9K2_9STRA</name>
<dbReference type="AlphaFoldDB" id="A0A8J2S9K2"/>
<dbReference type="EMBL" id="CAKKNE010000002">
    <property type="protein sequence ID" value="CAH0368288.1"/>
    <property type="molecule type" value="Genomic_DNA"/>
</dbReference>
<keyword evidence="2" id="KW-1185">Reference proteome</keyword>